<comment type="caution">
    <text evidence="3">The sequence shown here is derived from an EMBL/GenBank/DDBJ whole genome shotgun (WGS) entry which is preliminary data.</text>
</comment>
<protein>
    <submittedName>
        <fullName evidence="3">N-acetylmuramoyl-L-alanine amidase</fullName>
        <ecNumber evidence="3">3.5.1.28</ecNumber>
    </submittedName>
</protein>
<dbReference type="GO" id="GO:0008745">
    <property type="term" value="F:N-acetylmuramoyl-L-alanine amidase activity"/>
    <property type="evidence" value="ECO:0007669"/>
    <property type="project" value="UniProtKB-EC"/>
</dbReference>
<evidence type="ECO:0000256" key="1">
    <source>
        <dbReference type="ARBA" id="ARBA00022801"/>
    </source>
</evidence>
<evidence type="ECO:0000259" key="2">
    <source>
        <dbReference type="Pfam" id="PF01520"/>
    </source>
</evidence>
<proteinExistence type="predicted"/>
<gene>
    <name evidence="3" type="ORF">ACFFLM_23415</name>
</gene>
<dbReference type="SUPFAM" id="SSF53187">
    <property type="entry name" value="Zn-dependent exopeptidases"/>
    <property type="match status" value="1"/>
</dbReference>
<dbReference type="RefSeq" id="WP_380016308.1">
    <property type="nucleotide sequence ID" value="NZ_JBHLYR010000067.1"/>
</dbReference>
<evidence type="ECO:0000313" key="3">
    <source>
        <dbReference type="EMBL" id="MFB9994903.1"/>
    </source>
</evidence>
<dbReference type="Pfam" id="PF01520">
    <property type="entry name" value="Amidase_3"/>
    <property type="match status" value="1"/>
</dbReference>
<organism evidence="3 4">
    <name type="scientific">Deinococcus oregonensis</name>
    <dbReference type="NCBI Taxonomy" id="1805970"/>
    <lineage>
        <taxon>Bacteria</taxon>
        <taxon>Thermotogati</taxon>
        <taxon>Deinococcota</taxon>
        <taxon>Deinococci</taxon>
        <taxon>Deinococcales</taxon>
        <taxon>Deinococcaceae</taxon>
        <taxon>Deinococcus</taxon>
    </lineage>
</organism>
<dbReference type="EC" id="3.5.1.28" evidence="3"/>
<feature type="domain" description="MurNAc-LAA" evidence="2">
    <location>
        <begin position="273"/>
        <end position="441"/>
    </location>
</feature>
<reference evidence="3 4" key="1">
    <citation type="submission" date="2024-09" db="EMBL/GenBank/DDBJ databases">
        <authorList>
            <person name="Sun Q."/>
            <person name="Mori K."/>
        </authorList>
    </citation>
    <scope>NUCLEOTIDE SEQUENCE [LARGE SCALE GENOMIC DNA]</scope>
    <source>
        <strain evidence="3 4">JCM 13503</strain>
    </source>
</reference>
<dbReference type="PANTHER" id="PTHR30404">
    <property type="entry name" value="N-ACETYLMURAMOYL-L-ALANINE AMIDASE"/>
    <property type="match status" value="1"/>
</dbReference>
<keyword evidence="1 3" id="KW-0378">Hydrolase</keyword>
<dbReference type="Proteomes" id="UP001589733">
    <property type="component" value="Unassembled WGS sequence"/>
</dbReference>
<dbReference type="InterPro" id="IPR050695">
    <property type="entry name" value="N-acetylmuramoyl_amidase_3"/>
</dbReference>
<keyword evidence="4" id="KW-1185">Reference proteome</keyword>
<sequence>MSKLLWAGRWQRSRPLLLSAALLCAGIAGAQVALTRLNLAGAQVQSIGLYGAEYASRDVLRRLLTIEQDGSIVRVEGYGHTLLLPIDEDNQRATTAFNTVQLDTERVTGRTATVVNGTLYLPLDTLARGLGASYELGNFRVAAPNLQGVSSRSGKDSDRLVLDLTRDVQFKDELRGTTVQITLSGLKGEARRYTTRGAFVPAAEVKAQGNDLVLSFPLPPGSGYRVYRVVRPGGARVVVDAGPGIPRNNVALLDRISRPLIVLDPARVDGLGRDVTLDVARRAAELLAKAGWQVKVTRETGSALGLNEKLTLARQSDVFLALDLGRFPGTGRGGVTVYEQAGRASAQIVNTLRAGSTPPYGTLVVGGLGGSRRLSELLRGELRGGGVTAKQDSVSRMLTLGEAPQAALLLELGWTGNAADRANLGTDARLQAMGVALARSVATYLTARANNASQLSAAGQDTQGQATQGATQ</sequence>
<dbReference type="EMBL" id="JBHLYR010000067">
    <property type="protein sequence ID" value="MFB9994903.1"/>
    <property type="molecule type" value="Genomic_DNA"/>
</dbReference>
<dbReference type="PANTHER" id="PTHR30404:SF0">
    <property type="entry name" value="N-ACETYLMURAMOYL-L-ALANINE AMIDASE AMIC"/>
    <property type="match status" value="1"/>
</dbReference>
<dbReference type="InterPro" id="IPR002508">
    <property type="entry name" value="MurNAc-LAA_cat"/>
</dbReference>
<name>A0ABV6B572_9DEIO</name>
<accession>A0ABV6B572</accession>
<dbReference type="Gene3D" id="3.40.630.40">
    <property type="entry name" value="Zn-dependent exopeptidases"/>
    <property type="match status" value="1"/>
</dbReference>
<evidence type="ECO:0000313" key="4">
    <source>
        <dbReference type="Proteomes" id="UP001589733"/>
    </source>
</evidence>